<evidence type="ECO:0000313" key="3">
    <source>
        <dbReference type="Proteomes" id="UP001152320"/>
    </source>
</evidence>
<dbReference type="Proteomes" id="UP001152320">
    <property type="component" value="Chromosome 13"/>
</dbReference>
<reference evidence="2" key="1">
    <citation type="submission" date="2021-10" db="EMBL/GenBank/DDBJ databases">
        <title>Tropical sea cucumber genome reveals ecological adaptation and Cuvierian tubules defense mechanism.</title>
        <authorList>
            <person name="Chen T."/>
        </authorList>
    </citation>
    <scope>NUCLEOTIDE SEQUENCE</scope>
    <source>
        <strain evidence="2">Nanhai2018</strain>
        <tissue evidence="2">Muscle</tissue>
    </source>
</reference>
<evidence type="ECO:0000256" key="1">
    <source>
        <dbReference type="SAM" id="SignalP"/>
    </source>
</evidence>
<comment type="caution">
    <text evidence="2">The sequence shown here is derived from an EMBL/GenBank/DDBJ whole genome shotgun (WGS) entry which is preliminary data.</text>
</comment>
<proteinExistence type="predicted"/>
<name>A0A9Q1BPX6_HOLLE</name>
<dbReference type="EMBL" id="JAIZAY010000013">
    <property type="protein sequence ID" value="KAJ8030519.1"/>
    <property type="molecule type" value="Genomic_DNA"/>
</dbReference>
<organism evidence="2 3">
    <name type="scientific">Holothuria leucospilota</name>
    <name type="common">Black long sea cucumber</name>
    <name type="synonym">Mertensiothuria leucospilota</name>
    <dbReference type="NCBI Taxonomy" id="206669"/>
    <lineage>
        <taxon>Eukaryota</taxon>
        <taxon>Metazoa</taxon>
        <taxon>Echinodermata</taxon>
        <taxon>Eleutherozoa</taxon>
        <taxon>Echinozoa</taxon>
        <taxon>Holothuroidea</taxon>
        <taxon>Aspidochirotacea</taxon>
        <taxon>Aspidochirotida</taxon>
        <taxon>Holothuriidae</taxon>
        <taxon>Holothuria</taxon>
    </lineage>
</organism>
<protein>
    <submittedName>
        <fullName evidence="2">Uncharacterized protein</fullName>
    </submittedName>
</protein>
<sequence>MLGRILLVILPLLFVFVASEENDDRECLCEMYWARKVDPGPKTVTFRIDLFEIISPSFKNDKYDDCETFSGKCLQKCEDHIRGLYDAISLPTDRRFKLGKMLCEQIGVGISRFAPRHIFLKTKIDGCEVFDNVEMGDLCCYSCVNSGTWEVSYNPGCSSTNFPIGDCDI</sequence>
<gene>
    <name evidence="2" type="ORF">HOLleu_26966</name>
</gene>
<keyword evidence="3" id="KW-1185">Reference proteome</keyword>
<keyword evidence="1" id="KW-0732">Signal</keyword>
<feature type="chain" id="PRO_5040281256" evidence="1">
    <location>
        <begin position="20"/>
        <end position="169"/>
    </location>
</feature>
<accession>A0A9Q1BPX6</accession>
<dbReference type="AlphaFoldDB" id="A0A9Q1BPX6"/>
<feature type="signal peptide" evidence="1">
    <location>
        <begin position="1"/>
        <end position="19"/>
    </location>
</feature>
<evidence type="ECO:0000313" key="2">
    <source>
        <dbReference type="EMBL" id="KAJ8030519.1"/>
    </source>
</evidence>